<feature type="compositionally biased region" description="Acidic residues" evidence="1">
    <location>
        <begin position="145"/>
        <end position="163"/>
    </location>
</feature>
<dbReference type="Proteomes" id="UP000823388">
    <property type="component" value="Chromosome 9N"/>
</dbReference>
<dbReference type="AlphaFoldDB" id="A0A8T0N7S0"/>
<feature type="non-terminal residue" evidence="2">
    <location>
        <position position="185"/>
    </location>
</feature>
<gene>
    <name evidence="2" type="ORF">PVAP13_9NG725177</name>
</gene>
<reference evidence="2" key="1">
    <citation type="submission" date="2020-05" db="EMBL/GenBank/DDBJ databases">
        <title>WGS assembly of Panicum virgatum.</title>
        <authorList>
            <person name="Lovell J.T."/>
            <person name="Jenkins J."/>
            <person name="Shu S."/>
            <person name="Juenger T.E."/>
            <person name="Schmutz J."/>
        </authorList>
    </citation>
    <scope>NUCLEOTIDE SEQUENCE</scope>
    <source>
        <strain evidence="2">AP13</strain>
    </source>
</reference>
<feature type="non-terminal residue" evidence="2">
    <location>
        <position position="1"/>
    </location>
</feature>
<organism evidence="2 3">
    <name type="scientific">Panicum virgatum</name>
    <name type="common">Blackwell switchgrass</name>
    <dbReference type="NCBI Taxonomy" id="38727"/>
    <lineage>
        <taxon>Eukaryota</taxon>
        <taxon>Viridiplantae</taxon>
        <taxon>Streptophyta</taxon>
        <taxon>Embryophyta</taxon>
        <taxon>Tracheophyta</taxon>
        <taxon>Spermatophyta</taxon>
        <taxon>Magnoliopsida</taxon>
        <taxon>Liliopsida</taxon>
        <taxon>Poales</taxon>
        <taxon>Poaceae</taxon>
        <taxon>PACMAD clade</taxon>
        <taxon>Panicoideae</taxon>
        <taxon>Panicodae</taxon>
        <taxon>Paniceae</taxon>
        <taxon>Panicinae</taxon>
        <taxon>Panicum</taxon>
        <taxon>Panicum sect. Hiantes</taxon>
    </lineage>
</organism>
<feature type="compositionally biased region" description="Basic residues" evidence="1">
    <location>
        <begin position="93"/>
        <end position="103"/>
    </location>
</feature>
<protein>
    <submittedName>
        <fullName evidence="2">Uncharacterized protein</fullName>
    </submittedName>
</protein>
<accession>A0A8T0N7S0</accession>
<feature type="compositionally biased region" description="Acidic residues" evidence="1">
    <location>
        <begin position="107"/>
        <end position="118"/>
    </location>
</feature>
<feature type="region of interest" description="Disordered" evidence="1">
    <location>
        <begin position="73"/>
        <end position="163"/>
    </location>
</feature>
<evidence type="ECO:0000256" key="1">
    <source>
        <dbReference type="SAM" id="MobiDB-lite"/>
    </source>
</evidence>
<proteinExistence type="predicted"/>
<evidence type="ECO:0000313" key="3">
    <source>
        <dbReference type="Proteomes" id="UP000823388"/>
    </source>
</evidence>
<feature type="compositionally biased region" description="Low complexity" evidence="1">
    <location>
        <begin position="125"/>
        <end position="142"/>
    </location>
</feature>
<name>A0A8T0N7S0_PANVG</name>
<keyword evidence="3" id="KW-1185">Reference proteome</keyword>
<sequence>HSYDFLQLVDFVGERCVWGSKQYISFWRFLENASIEIKRDKELLQWFELNQERRVVHIDAQIDVFQGPIQFSPTKRRCHPTVRNKETPTAYKPTRKGSKNKRKRADDDEEPVGVDEEGNYSHTESLAARSDSSYDSDMAASSEFDFSDTEYEPDVEIFDEDEEDDISVFSYDVDDPCVDIGVVFP</sequence>
<dbReference type="EMBL" id="CM029054">
    <property type="protein sequence ID" value="KAG2543074.1"/>
    <property type="molecule type" value="Genomic_DNA"/>
</dbReference>
<comment type="caution">
    <text evidence="2">The sequence shown here is derived from an EMBL/GenBank/DDBJ whole genome shotgun (WGS) entry which is preliminary data.</text>
</comment>
<evidence type="ECO:0000313" key="2">
    <source>
        <dbReference type="EMBL" id="KAG2543074.1"/>
    </source>
</evidence>